<keyword evidence="3" id="KW-1185">Reference proteome</keyword>
<evidence type="ECO:0000313" key="3">
    <source>
        <dbReference type="Proteomes" id="UP001456524"/>
    </source>
</evidence>
<dbReference type="EMBL" id="JBBWUH010000012">
    <property type="protein sequence ID" value="KAK8153763.1"/>
    <property type="molecule type" value="Genomic_DNA"/>
</dbReference>
<name>A0ABR1XGP2_9PEZI</name>
<gene>
    <name evidence="2" type="ORF">IWX90DRAFT_495388</name>
</gene>
<organism evidence="2 3">
    <name type="scientific">Phyllosticta citrichinensis</name>
    <dbReference type="NCBI Taxonomy" id="1130410"/>
    <lineage>
        <taxon>Eukaryota</taxon>
        <taxon>Fungi</taxon>
        <taxon>Dikarya</taxon>
        <taxon>Ascomycota</taxon>
        <taxon>Pezizomycotina</taxon>
        <taxon>Dothideomycetes</taxon>
        <taxon>Dothideomycetes incertae sedis</taxon>
        <taxon>Botryosphaeriales</taxon>
        <taxon>Phyllostictaceae</taxon>
        <taxon>Phyllosticta</taxon>
    </lineage>
</organism>
<feature type="region of interest" description="Disordered" evidence="1">
    <location>
        <begin position="91"/>
        <end position="113"/>
    </location>
</feature>
<sequence length="261" mass="28457">MVKLPESRPNAQSACTKTPQDQPTTCIRAAKPQPQKQQQSSARSKRHVIPISKSPRKANHSTKKSFKCASPQANKQVRITPQQCYREDTVAGQRMGKPRGARPPWAKKRSTKKRARGLGSVVKLIRTDLLACQRLVIKGKVVWKGRAYTTLDLSQKAKRSWRKGKGGGGRGLRGFYTAGSRGWRSVPAGASVRDALATALTALGDFFAPALAGWLEEGEVPSTPGGKMWVVDSVRGAFVRPLLLQFSRLSAHCQITSSDTG</sequence>
<feature type="compositionally biased region" description="Basic residues" evidence="1">
    <location>
        <begin position="43"/>
        <end position="66"/>
    </location>
</feature>
<feature type="region of interest" description="Disordered" evidence="1">
    <location>
        <begin position="1"/>
        <end position="73"/>
    </location>
</feature>
<feature type="compositionally biased region" description="Basic residues" evidence="1">
    <location>
        <begin position="96"/>
        <end position="113"/>
    </location>
</feature>
<feature type="compositionally biased region" description="Polar residues" evidence="1">
    <location>
        <begin position="9"/>
        <end position="25"/>
    </location>
</feature>
<dbReference type="Proteomes" id="UP001456524">
    <property type="component" value="Unassembled WGS sequence"/>
</dbReference>
<evidence type="ECO:0000313" key="2">
    <source>
        <dbReference type="EMBL" id="KAK8153763.1"/>
    </source>
</evidence>
<comment type="caution">
    <text evidence="2">The sequence shown here is derived from an EMBL/GenBank/DDBJ whole genome shotgun (WGS) entry which is preliminary data.</text>
</comment>
<accession>A0ABR1XGP2</accession>
<feature type="compositionally biased region" description="Low complexity" evidence="1">
    <location>
        <begin position="28"/>
        <end position="42"/>
    </location>
</feature>
<reference evidence="2 3" key="1">
    <citation type="journal article" date="2022" name="G3 (Bethesda)">
        <title>Enemy or ally: a genomic approach to elucidate the lifestyle of Phyllosticta citrichinaensis.</title>
        <authorList>
            <person name="Buijs V.A."/>
            <person name="Groenewald J.Z."/>
            <person name="Haridas S."/>
            <person name="LaButti K.M."/>
            <person name="Lipzen A."/>
            <person name="Martin F.M."/>
            <person name="Barry K."/>
            <person name="Grigoriev I.V."/>
            <person name="Crous P.W."/>
            <person name="Seidl M.F."/>
        </authorList>
    </citation>
    <scope>NUCLEOTIDE SEQUENCE [LARGE SCALE GENOMIC DNA]</scope>
    <source>
        <strain evidence="2 3">CBS 129764</strain>
    </source>
</reference>
<protein>
    <submittedName>
        <fullName evidence="2">Uncharacterized protein</fullName>
    </submittedName>
</protein>
<evidence type="ECO:0000256" key="1">
    <source>
        <dbReference type="SAM" id="MobiDB-lite"/>
    </source>
</evidence>
<proteinExistence type="predicted"/>